<organism evidence="1 2">
    <name type="scientific">Datura stramonium</name>
    <name type="common">Jimsonweed</name>
    <name type="synonym">Common thornapple</name>
    <dbReference type="NCBI Taxonomy" id="4076"/>
    <lineage>
        <taxon>Eukaryota</taxon>
        <taxon>Viridiplantae</taxon>
        <taxon>Streptophyta</taxon>
        <taxon>Embryophyta</taxon>
        <taxon>Tracheophyta</taxon>
        <taxon>Spermatophyta</taxon>
        <taxon>Magnoliopsida</taxon>
        <taxon>eudicotyledons</taxon>
        <taxon>Gunneridae</taxon>
        <taxon>Pentapetalae</taxon>
        <taxon>asterids</taxon>
        <taxon>lamiids</taxon>
        <taxon>Solanales</taxon>
        <taxon>Solanaceae</taxon>
        <taxon>Solanoideae</taxon>
        <taxon>Datureae</taxon>
        <taxon>Datura</taxon>
    </lineage>
</organism>
<proteinExistence type="predicted"/>
<comment type="caution">
    <text evidence="1">The sequence shown here is derived from an EMBL/GenBank/DDBJ whole genome shotgun (WGS) entry which is preliminary data.</text>
</comment>
<sequence length="81" mass="9269">GCEGCVGRSQKIVLLDDFLVLDCNVDRNITIILGRPFLATRRALIFRYNQESLALKVLRKVRVLHLQPWNSQALVKNSSFQ</sequence>
<feature type="non-terminal residue" evidence="1">
    <location>
        <position position="81"/>
    </location>
</feature>
<evidence type="ECO:0000313" key="2">
    <source>
        <dbReference type="Proteomes" id="UP000823775"/>
    </source>
</evidence>
<dbReference type="Proteomes" id="UP000823775">
    <property type="component" value="Unassembled WGS sequence"/>
</dbReference>
<accession>A0ABS8WUI8</accession>
<keyword evidence="2" id="KW-1185">Reference proteome</keyword>
<reference evidence="1 2" key="1">
    <citation type="journal article" date="2021" name="BMC Genomics">
        <title>Datura genome reveals duplications of psychoactive alkaloid biosynthetic genes and high mutation rate following tissue culture.</title>
        <authorList>
            <person name="Rajewski A."/>
            <person name="Carter-House D."/>
            <person name="Stajich J."/>
            <person name="Litt A."/>
        </authorList>
    </citation>
    <scope>NUCLEOTIDE SEQUENCE [LARGE SCALE GENOMIC DNA]</scope>
    <source>
        <strain evidence="1">AR-01</strain>
    </source>
</reference>
<name>A0ABS8WUI8_DATST</name>
<dbReference type="EMBL" id="JACEIK010010398">
    <property type="protein sequence ID" value="MCE3215174.1"/>
    <property type="molecule type" value="Genomic_DNA"/>
</dbReference>
<evidence type="ECO:0000313" key="1">
    <source>
        <dbReference type="EMBL" id="MCE3215174.1"/>
    </source>
</evidence>
<feature type="non-terminal residue" evidence="1">
    <location>
        <position position="1"/>
    </location>
</feature>
<gene>
    <name evidence="1" type="ORF">HAX54_001082</name>
</gene>
<protein>
    <submittedName>
        <fullName evidence="1">Uncharacterized protein</fullName>
    </submittedName>
</protein>